<evidence type="ECO:0000313" key="3">
    <source>
        <dbReference type="Proteomes" id="UP000694523"/>
    </source>
</evidence>
<reference evidence="2" key="1">
    <citation type="submission" date="2025-08" db="UniProtKB">
        <authorList>
            <consortium name="Ensembl"/>
        </authorList>
    </citation>
    <scope>IDENTIFICATION</scope>
</reference>
<name>A0A8C6U1L7_9GOBI</name>
<dbReference type="Pfam" id="PF03372">
    <property type="entry name" value="Exo_endo_phos"/>
    <property type="match status" value="1"/>
</dbReference>
<keyword evidence="3" id="KW-1185">Reference proteome</keyword>
<dbReference type="GO" id="GO:0003824">
    <property type="term" value="F:catalytic activity"/>
    <property type="evidence" value="ECO:0007669"/>
    <property type="project" value="InterPro"/>
</dbReference>
<dbReference type="AlphaFoldDB" id="A0A8C6U1L7"/>
<evidence type="ECO:0000313" key="2">
    <source>
        <dbReference type="Ensembl" id="ENSNMLP00000028711.1"/>
    </source>
</evidence>
<proteinExistence type="predicted"/>
<reference evidence="2" key="2">
    <citation type="submission" date="2025-09" db="UniProtKB">
        <authorList>
            <consortium name="Ensembl"/>
        </authorList>
    </citation>
    <scope>IDENTIFICATION</scope>
</reference>
<feature type="domain" description="Endonuclease/exonuclease/phosphatase" evidence="1">
    <location>
        <begin position="10"/>
        <end position="155"/>
    </location>
</feature>
<organism evidence="2 3">
    <name type="scientific">Neogobius melanostomus</name>
    <name type="common">round goby</name>
    <dbReference type="NCBI Taxonomy" id="47308"/>
    <lineage>
        <taxon>Eukaryota</taxon>
        <taxon>Metazoa</taxon>
        <taxon>Chordata</taxon>
        <taxon>Craniata</taxon>
        <taxon>Vertebrata</taxon>
        <taxon>Euteleostomi</taxon>
        <taxon>Actinopterygii</taxon>
        <taxon>Neopterygii</taxon>
        <taxon>Teleostei</taxon>
        <taxon>Neoteleostei</taxon>
        <taxon>Acanthomorphata</taxon>
        <taxon>Gobiaria</taxon>
        <taxon>Gobiiformes</taxon>
        <taxon>Gobioidei</taxon>
        <taxon>Gobiidae</taxon>
        <taxon>Benthophilinae</taxon>
        <taxon>Neogobiini</taxon>
        <taxon>Neogobius</taxon>
    </lineage>
</organism>
<dbReference type="Ensembl" id="ENSNMLT00000032055.1">
    <property type="protein sequence ID" value="ENSNMLP00000028711.1"/>
    <property type="gene ID" value="ENSNMLG00000018231.1"/>
</dbReference>
<sequence>PWCSIIYDKADGVGILFKNDQVTVIKKREIIPGRLLLVDCFYQNHKFRLINVYTSQQFKKKCKLLRKMREILTVNYTTIICGDFNIITEEKDRIASTVYKTSKEGKLLKEISQEHDLIDAFRALNPNVYGFTRYDSKSKTRIDRIYTSSNVKILSYKPS</sequence>
<accession>A0A8C6U1L7</accession>
<dbReference type="InterPro" id="IPR036691">
    <property type="entry name" value="Endo/exonu/phosph_ase_sf"/>
</dbReference>
<dbReference type="Gene3D" id="3.60.10.10">
    <property type="entry name" value="Endonuclease/exonuclease/phosphatase"/>
    <property type="match status" value="1"/>
</dbReference>
<dbReference type="SUPFAM" id="SSF56219">
    <property type="entry name" value="DNase I-like"/>
    <property type="match status" value="1"/>
</dbReference>
<protein>
    <recommendedName>
        <fullName evidence="1">Endonuclease/exonuclease/phosphatase domain-containing protein</fullName>
    </recommendedName>
</protein>
<evidence type="ECO:0000259" key="1">
    <source>
        <dbReference type="Pfam" id="PF03372"/>
    </source>
</evidence>
<dbReference type="Proteomes" id="UP000694523">
    <property type="component" value="Unplaced"/>
</dbReference>
<dbReference type="InterPro" id="IPR005135">
    <property type="entry name" value="Endo/exonuclease/phosphatase"/>
</dbReference>